<accession>A0A364NK95</accession>
<feature type="compositionally biased region" description="Basic and acidic residues" evidence="1">
    <location>
        <begin position="90"/>
        <end position="105"/>
    </location>
</feature>
<evidence type="ECO:0000256" key="1">
    <source>
        <dbReference type="SAM" id="MobiDB-lite"/>
    </source>
</evidence>
<proteinExistence type="predicted"/>
<protein>
    <submittedName>
        <fullName evidence="2">Uncharacterized protein</fullName>
    </submittedName>
</protein>
<feature type="compositionally biased region" description="Basic residues" evidence="1">
    <location>
        <begin position="1"/>
        <end position="10"/>
    </location>
</feature>
<feature type="compositionally biased region" description="Basic and acidic residues" evidence="1">
    <location>
        <begin position="11"/>
        <end position="40"/>
    </location>
</feature>
<dbReference type="RefSeq" id="WP_112159609.1">
    <property type="nucleotide sequence ID" value="NZ_QKRX01000009.1"/>
</dbReference>
<sequence length="105" mass="11944">MTREKKRRTAVHQDELVFTPRKQERLADPESYESRRSKAIKERKKQASVYEKARLEAEKEAKAAAAGRRGAHNTGPLADKIRRLNQQKRKAAERDAKAASDESAS</sequence>
<gene>
    <name evidence="2" type="ORF">DN062_12205</name>
</gene>
<evidence type="ECO:0000313" key="2">
    <source>
        <dbReference type="EMBL" id="RAU17454.1"/>
    </source>
</evidence>
<dbReference type="Proteomes" id="UP000250744">
    <property type="component" value="Unassembled WGS sequence"/>
</dbReference>
<dbReference type="AlphaFoldDB" id="A0A364NK95"/>
<dbReference type="EMBL" id="QKRX01000009">
    <property type="protein sequence ID" value="RAU17454.1"/>
    <property type="molecule type" value="Genomic_DNA"/>
</dbReference>
<keyword evidence="3" id="KW-1185">Reference proteome</keyword>
<comment type="caution">
    <text evidence="2">The sequence shown here is derived from an EMBL/GenBank/DDBJ whole genome shotgun (WGS) entry which is preliminary data.</text>
</comment>
<organism evidence="2 3">
    <name type="scientific">Nitrincola tibetensis</name>
    <dbReference type="NCBI Taxonomy" id="2219697"/>
    <lineage>
        <taxon>Bacteria</taxon>
        <taxon>Pseudomonadati</taxon>
        <taxon>Pseudomonadota</taxon>
        <taxon>Gammaproteobacteria</taxon>
        <taxon>Oceanospirillales</taxon>
        <taxon>Oceanospirillaceae</taxon>
        <taxon>Nitrincola</taxon>
    </lineage>
</organism>
<dbReference type="OrthoDB" id="6089623at2"/>
<feature type="region of interest" description="Disordered" evidence="1">
    <location>
        <begin position="61"/>
        <end position="105"/>
    </location>
</feature>
<feature type="region of interest" description="Disordered" evidence="1">
    <location>
        <begin position="1"/>
        <end position="46"/>
    </location>
</feature>
<name>A0A364NK95_9GAMM</name>
<reference evidence="2 3" key="1">
    <citation type="submission" date="2018-06" db="EMBL/GenBank/DDBJ databases">
        <title>Nitrincola tibetense sp. nov., isolated from Lake XuguoCo on Tibetan Plateau.</title>
        <authorList>
            <person name="Xing P."/>
        </authorList>
    </citation>
    <scope>NUCLEOTIDE SEQUENCE [LARGE SCALE GENOMIC DNA]</scope>
    <source>
        <strain evidence="3">xg18</strain>
    </source>
</reference>
<evidence type="ECO:0000313" key="3">
    <source>
        <dbReference type="Proteomes" id="UP000250744"/>
    </source>
</evidence>